<dbReference type="PANTHER" id="PTHR48006">
    <property type="entry name" value="LEUCINE-RICH REPEAT-CONTAINING PROTEIN DDB_G0281931-RELATED"/>
    <property type="match status" value="1"/>
</dbReference>
<evidence type="ECO:0000256" key="2">
    <source>
        <dbReference type="ARBA" id="ARBA00022614"/>
    </source>
</evidence>
<comment type="caution">
    <text evidence="8">The sequence shown here is derived from an EMBL/GenBank/DDBJ whole genome shotgun (WGS) entry which is preliminary data.</text>
</comment>
<dbReference type="Pfam" id="PF00560">
    <property type="entry name" value="LRR_1"/>
    <property type="match status" value="1"/>
</dbReference>
<dbReference type="Gene3D" id="1.10.510.10">
    <property type="entry name" value="Transferase(Phosphotransferase) domain 1"/>
    <property type="match status" value="1"/>
</dbReference>
<dbReference type="InterPro" id="IPR000719">
    <property type="entry name" value="Prot_kinase_dom"/>
</dbReference>
<dbReference type="InterPro" id="IPR011009">
    <property type="entry name" value="Kinase-like_dom_sf"/>
</dbReference>
<keyword evidence="3" id="KW-0812">Transmembrane</keyword>
<dbReference type="Gene3D" id="3.80.10.10">
    <property type="entry name" value="Ribonuclease Inhibitor"/>
    <property type="match status" value="1"/>
</dbReference>
<dbReference type="InterPro" id="IPR001611">
    <property type="entry name" value="Leu-rich_rpt"/>
</dbReference>
<protein>
    <recommendedName>
        <fullName evidence="7">Protein kinase domain-containing protein</fullName>
    </recommendedName>
</protein>
<dbReference type="PANTHER" id="PTHR48006:SF81">
    <property type="entry name" value="PROTEIN KINASE DOMAIN-CONTAINING PROTEIN"/>
    <property type="match status" value="1"/>
</dbReference>
<keyword evidence="5" id="KW-1133">Transmembrane helix</keyword>
<evidence type="ECO:0000256" key="4">
    <source>
        <dbReference type="ARBA" id="ARBA00022737"/>
    </source>
</evidence>
<dbReference type="InterPro" id="IPR032675">
    <property type="entry name" value="LRR_dom_sf"/>
</dbReference>
<dbReference type="SUPFAM" id="SSF52058">
    <property type="entry name" value="L domain-like"/>
    <property type="match status" value="1"/>
</dbReference>
<evidence type="ECO:0000256" key="1">
    <source>
        <dbReference type="ARBA" id="ARBA00004479"/>
    </source>
</evidence>
<dbReference type="GO" id="GO:0016020">
    <property type="term" value="C:membrane"/>
    <property type="evidence" value="ECO:0007669"/>
    <property type="project" value="UniProtKB-SubCell"/>
</dbReference>
<gene>
    <name evidence="8" type="ORF">FEM48_Zijuj12G0150700</name>
</gene>
<evidence type="ECO:0000256" key="3">
    <source>
        <dbReference type="ARBA" id="ARBA00022692"/>
    </source>
</evidence>
<feature type="domain" description="Protein kinase" evidence="7">
    <location>
        <begin position="1"/>
        <end position="197"/>
    </location>
</feature>
<keyword evidence="4" id="KW-0677">Repeat</keyword>
<dbReference type="SUPFAM" id="SSF56112">
    <property type="entry name" value="Protein kinase-like (PK-like)"/>
    <property type="match status" value="1"/>
</dbReference>
<evidence type="ECO:0000256" key="5">
    <source>
        <dbReference type="ARBA" id="ARBA00022989"/>
    </source>
</evidence>
<evidence type="ECO:0000259" key="7">
    <source>
        <dbReference type="PROSITE" id="PS50011"/>
    </source>
</evidence>
<comment type="subcellular location">
    <subcellularLocation>
        <location evidence="1">Membrane</location>
        <topology evidence="1">Single-pass type I membrane protein</topology>
    </subcellularLocation>
</comment>
<dbReference type="PROSITE" id="PS50011">
    <property type="entry name" value="PROTEIN_KINASE_DOM"/>
    <property type="match status" value="1"/>
</dbReference>
<evidence type="ECO:0000313" key="9">
    <source>
        <dbReference type="Proteomes" id="UP000813462"/>
    </source>
</evidence>
<sequence length="236" mass="25935">MSDLNTLDLSFNNLTGKIPETLKDLGTRKQKHVDLSYNNFTERPPLVDCSSMNLTSLAPKRQIGVLSDGSLIAVKQLSARSRGYMAPEYALRGYLTNNADVYSFGIVALKIVMGKSKLSFRPSDEFLDLLDWVRDLKEKGNLKEIVGPRLGSDYDQEEVMVAIDVALRCTNVSSANRPSMSSVVSMLEGRVAAQESISGSTVSNDDGESLSNLFEQMSEISLQVIVSENEINISTQ</sequence>
<accession>A0A978UE14</accession>
<dbReference type="Proteomes" id="UP000813462">
    <property type="component" value="Unassembled WGS sequence"/>
</dbReference>
<dbReference type="GO" id="GO:0005524">
    <property type="term" value="F:ATP binding"/>
    <property type="evidence" value="ECO:0007669"/>
    <property type="project" value="InterPro"/>
</dbReference>
<evidence type="ECO:0000313" key="8">
    <source>
        <dbReference type="EMBL" id="KAH7513007.1"/>
    </source>
</evidence>
<dbReference type="GO" id="GO:0004672">
    <property type="term" value="F:protein kinase activity"/>
    <property type="evidence" value="ECO:0007669"/>
    <property type="project" value="InterPro"/>
</dbReference>
<organism evidence="8 9">
    <name type="scientific">Ziziphus jujuba var. spinosa</name>
    <dbReference type="NCBI Taxonomy" id="714518"/>
    <lineage>
        <taxon>Eukaryota</taxon>
        <taxon>Viridiplantae</taxon>
        <taxon>Streptophyta</taxon>
        <taxon>Embryophyta</taxon>
        <taxon>Tracheophyta</taxon>
        <taxon>Spermatophyta</taxon>
        <taxon>Magnoliopsida</taxon>
        <taxon>eudicotyledons</taxon>
        <taxon>Gunneridae</taxon>
        <taxon>Pentapetalae</taxon>
        <taxon>rosids</taxon>
        <taxon>fabids</taxon>
        <taxon>Rosales</taxon>
        <taxon>Rhamnaceae</taxon>
        <taxon>Paliureae</taxon>
        <taxon>Ziziphus</taxon>
    </lineage>
</organism>
<reference evidence="8" key="1">
    <citation type="journal article" date="2021" name="Front. Plant Sci.">
        <title>Chromosome-Scale Genome Assembly for Chinese Sour Jujube and Insights Into Its Genome Evolution and Domestication Signature.</title>
        <authorList>
            <person name="Shen L.-Y."/>
            <person name="Luo H."/>
            <person name="Wang X.-L."/>
            <person name="Wang X.-M."/>
            <person name="Qiu X.-J."/>
            <person name="Liu H."/>
            <person name="Zhou S.-S."/>
            <person name="Jia K.-H."/>
            <person name="Nie S."/>
            <person name="Bao Y.-T."/>
            <person name="Zhang R.-G."/>
            <person name="Yun Q.-Z."/>
            <person name="Chai Y.-H."/>
            <person name="Lu J.-Y."/>
            <person name="Li Y."/>
            <person name="Zhao S.-W."/>
            <person name="Mao J.-F."/>
            <person name="Jia S.-G."/>
            <person name="Mao Y.-M."/>
        </authorList>
    </citation>
    <scope>NUCLEOTIDE SEQUENCE</scope>
    <source>
        <strain evidence="8">AT0</strain>
        <tissue evidence="8">Leaf</tissue>
    </source>
</reference>
<dbReference type="EMBL" id="JAEACU010000012">
    <property type="protein sequence ID" value="KAH7513007.1"/>
    <property type="molecule type" value="Genomic_DNA"/>
</dbReference>
<dbReference type="AlphaFoldDB" id="A0A978UE14"/>
<keyword evidence="2" id="KW-0433">Leucine-rich repeat</keyword>
<evidence type="ECO:0000256" key="6">
    <source>
        <dbReference type="ARBA" id="ARBA00023136"/>
    </source>
</evidence>
<dbReference type="InterPro" id="IPR051824">
    <property type="entry name" value="LRR_Rcpt-Like_S/T_Kinase"/>
</dbReference>
<keyword evidence="6" id="KW-0472">Membrane</keyword>
<name>A0A978UE14_ZIZJJ</name>
<proteinExistence type="predicted"/>